<evidence type="ECO:0008006" key="19">
    <source>
        <dbReference type="Google" id="ProtNLM"/>
    </source>
</evidence>
<dbReference type="SMART" id="SM00279">
    <property type="entry name" value="HhH2"/>
    <property type="match status" value="1"/>
</dbReference>
<dbReference type="GO" id="GO:0046872">
    <property type="term" value="F:metal ion binding"/>
    <property type="evidence" value="ECO:0007669"/>
    <property type="project" value="UniProtKB-KW"/>
</dbReference>
<keyword evidence="9" id="KW-0460">Magnesium</keyword>
<feature type="region of interest" description="Disordered" evidence="14">
    <location>
        <begin position="448"/>
        <end position="491"/>
    </location>
</feature>
<dbReference type="FunFam" id="3.40.50.1010:FF:000061">
    <property type="entry name" value="Single-stranded DNA endonuclease (Eurofung)"/>
    <property type="match status" value="1"/>
</dbReference>
<dbReference type="InterPro" id="IPR019974">
    <property type="entry name" value="XPG_CS"/>
</dbReference>
<dbReference type="Proteomes" id="UP000515153">
    <property type="component" value="Chromosome V"/>
</dbReference>
<evidence type="ECO:0000256" key="9">
    <source>
        <dbReference type="ARBA" id="ARBA00022842"/>
    </source>
</evidence>
<feature type="region of interest" description="Disordered" evidence="14">
    <location>
        <begin position="687"/>
        <end position="818"/>
    </location>
</feature>
<evidence type="ECO:0000256" key="12">
    <source>
        <dbReference type="ARBA" id="ARBA00038112"/>
    </source>
</evidence>
<evidence type="ECO:0000256" key="4">
    <source>
        <dbReference type="ARBA" id="ARBA00022722"/>
    </source>
</evidence>
<feature type="region of interest" description="Disordered" evidence="14">
    <location>
        <begin position="1156"/>
        <end position="1273"/>
    </location>
</feature>
<comment type="similarity">
    <text evidence="3">Belongs to the XPG/RAD2 endonuclease family. XPG subfamily.</text>
</comment>
<dbReference type="PANTHER" id="PTHR16171">
    <property type="entry name" value="DNA REPAIR PROTEIN COMPLEMENTING XP-G CELLS-RELATED"/>
    <property type="match status" value="1"/>
</dbReference>
<evidence type="ECO:0000256" key="8">
    <source>
        <dbReference type="ARBA" id="ARBA00022801"/>
    </source>
</evidence>
<dbReference type="Gene3D" id="1.10.150.20">
    <property type="entry name" value="5' to 3' exonuclease, C-terminal subdomain"/>
    <property type="match status" value="1"/>
</dbReference>
<feature type="compositionally biased region" description="Low complexity" evidence="14">
    <location>
        <begin position="1159"/>
        <end position="1170"/>
    </location>
</feature>
<dbReference type="Pfam" id="PF00752">
    <property type="entry name" value="XPG_N"/>
    <property type="match status" value="1"/>
</dbReference>
<dbReference type="PROSITE" id="PS00842">
    <property type="entry name" value="XPG_2"/>
    <property type="match status" value="1"/>
</dbReference>
<feature type="compositionally biased region" description="Basic and acidic residues" evidence="14">
    <location>
        <begin position="474"/>
        <end position="483"/>
    </location>
</feature>
<dbReference type="PROSITE" id="PS00841">
    <property type="entry name" value="XPG_1"/>
    <property type="match status" value="1"/>
</dbReference>
<proteinExistence type="inferred from homology"/>
<dbReference type="GO" id="GO:0048256">
    <property type="term" value="F:flap endonuclease activity"/>
    <property type="evidence" value="ECO:0007669"/>
    <property type="project" value="UniProtKB-ARBA"/>
</dbReference>
<comment type="cofactor">
    <cofactor evidence="1">
        <name>Mg(2+)</name>
        <dbReference type="ChEBI" id="CHEBI:18420"/>
    </cofactor>
</comment>
<evidence type="ECO:0000256" key="5">
    <source>
        <dbReference type="ARBA" id="ARBA00022723"/>
    </source>
</evidence>
<gene>
    <name evidence="18" type="ORF">PgNI_11720</name>
</gene>
<dbReference type="SUPFAM" id="SSF47807">
    <property type="entry name" value="5' to 3' exonuclease, C-terminal subdomain"/>
    <property type="match status" value="1"/>
</dbReference>
<evidence type="ECO:0000256" key="7">
    <source>
        <dbReference type="ARBA" id="ARBA00022763"/>
    </source>
</evidence>
<keyword evidence="5" id="KW-0479">Metal-binding</keyword>
<name>A0A6P8ANY1_PYRGI</name>
<accession>A0A6P8ANY1</accession>
<dbReference type="InterPro" id="IPR029060">
    <property type="entry name" value="PIN-like_dom_sf"/>
</dbReference>
<feature type="domain" description="XPG-I" evidence="15">
    <location>
        <begin position="924"/>
        <end position="993"/>
    </location>
</feature>
<feature type="compositionally biased region" description="Polar residues" evidence="14">
    <location>
        <begin position="722"/>
        <end position="735"/>
    </location>
</feature>
<evidence type="ECO:0000256" key="6">
    <source>
        <dbReference type="ARBA" id="ARBA00022759"/>
    </source>
</evidence>
<evidence type="ECO:0000256" key="2">
    <source>
        <dbReference type="ARBA" id="ARBA00004123"/>
    </source>
</evidence>
<dbReference type="PRINTS" id="PR00066">
    <property type="entry name" value="XRODRMPGMNTG"/>
</dbReference>
<dbReference type="PRINTS" id="PR00853">
    <property type="entry name" value="XPGRADSUPER"/>
</dbReference>
<dbReference type="SMART" id="SM00484">
    <property type="entry name" value="XPGI"/>
    <property type="match status" value="1"/>
</dbReference>
<dbReference type="KEGG" id="pgri:PgNI_11720"/>
<feature type="compositionally biased region" description="Acidic residues" evidence="14">
    <location>
        <begin position="1232"/>
        <end position="1247"/>
    </location>
</feature>
<feature type="compositionally biased region" description="Basic residues" evidence="14">
    <location>
        <begin position="538"/>
        <end position="548"/>
    </location>
</feature>
<dbReference type="GO" id="GO:0005634">
    <property type="term" value="C:nucleus"/>
    <property type="evidence" value="ECO:0007669"/>
    <property type="project" value="UniProtKB-SubCell"/>
</dbReference>
<evidence type="ECO:0000256" key="1">
    <source>
        <dbReference type="ARBA" id="ARBA00001946"/>
    </source>
</evidence>
<evidence type="ECO:0000256" key="3">
    <source>
        <dbReference type="ARBA" id="ARBA00005283"/>
    </source>
</evidence>
<comment type="function">
    <text evidence="13">Single-stranded DNA endonuclease involved in excision repair of DNA damaged with UV light, bulky adducts, or cross-linking agents. Essential for the incision step of excision-repair.</text>
</comment>
<dbReference type="RefSeq" id="XP_030976600.1">
    <property type="nucleotide sequence ID" value="XM_031131684.1"/>
</dbReference>
<dbReference type="PANTHER" id="PTHR16171:SF7">
    <property type="entry name" value="DNA REPAIR PROTEIN RAD2"/>
    <property type="match status" value="1"/>
</dbReference>
<feature type="region of interest" description="Disordered" evidence="14">
    <location>
        <begin position="121"/>
        <end position="147"/>
    </location>
</feature>
<dbReference type="AlphaFoldDB" id="A0A6P8ANY1"/>
<dbReference type="InterPro" id="IPR006086">
    <property type="entry name" value="XPG-I_dom"/>
</dbReference>
<dbReference type="CDD" id="cd09868">
    <property type="entry name" value="PIN_XPG_RAD2"/>
    <property type="match status" value="2"/>
</dbReference>
<feature type="compositionally biased region" description="Low complexity" evidence="14">
    <location>
        <begin position="752"/>
        <end position="764"/>
    </location>
</feature>
<keyword evidence="4" id="KW-0540">Nuclease</keyword>
<dbReference type="InterPro" id="IPR006085">
    <property type="entry name" value="XPG_DNA_repair_N"/>
</dbReference>
<feature type="compositionally biased region" description="Acidic residues" evidence="14">
    <location>
        <begin position="523"/>
        <end position="532"/>
    </location>
</feature>
<feature type="compositionally biased region" description="Basic and acidic residues" evidence="14">
    <location>
        <begin position="627"/>
        <end position="637"/>
    </location>
</feature>
<evidence type="ECO:0000259" key="16">
    <source>
        <dbReference type="SMART" id="SM00485"/>
    </source>
</evidence>
<dbReference type="InterPro" id="IPR036279">
    <property type="entry name" value="5-3_exonuclease_C_sf"/>
</dbReference>
<evidence type="ECO:0000256" key="11">
    <source>
        <dbReference type="ARBA" id="ARBA00023242"/>
    </source>
</evidence>
<feature type="region of interest" description="Disordered" evidence="14">
    <location>
        <begin position="345"/>
        <end position="375"/>
    </location>
</feature>
<feature type="compositionally biased region" description="Acidic residues" evidence="14">
    <location>
        <begin position="617"/>
        <end position="626"/>
    </location>
</feature>
<protein>
    <recommendedName>
        <fullName evidence="19">DNA-repair protein rad13</fullName>
    </recommendedName>
</protein>
<dbReference type="FunFam" id="1.10.150.20:FF:000030">
    <property type="entry name" value="Flap endonuclease GEN-like 1"/>
    <property type="match status" value="1"/>
</dbReference>
<keyword evidence="11" id="KW-0539">Nucleus</keyword>
<feature type="compositionally biased region" description="Basic residues" evidence="14">
    <location>
        <begin position="1260"/>
        <end position="1273"/>
    </location>
</feature>
<keyword evidence="17" id="KW-1185">Reference proteome</keyword>
<keyword evidence="8" id="KW-0378">Hydrolase</keyword>
<dbReference type="Pfam" id="PF00867">
    <property type="entry name" value="XPG_I"/>
    <property type="match status" value="1"/>
</dbReference>
<feature type="compositionally biased region" description="Acidic residues" evidence="14">
    <location>
        <begin position="693"/>
        <end position="705"/>
    </location>
</feature>
<comment type="similarity">
    <text evidence="12">Belongs to the XPG/RAD2 endonuclease family. GEN subfamily.</text>
</comment>
<dbReference type="InterPro" id="IPR006084">
    <property type="entry name" value="XPG/Rad2"/>
</dbReference>
<reference evidence="18" key="2">
    <citation type="submission" date="2019-10" db="EMBL/GenBank/DDBJ databases">
        <authorList>
            <consortium name="NCBI Genome Project"/>
        </authorList>
    </citation>
    <scope>NUCLEOTIDE SEQUENCE</scope>
    <source>
        <strain evidence="18">NI907</strain>
    </source>
</reference>
<organism evidence="17 18">
    <name type="scientific">Pyricularia grisea</name>
    <name type="common">Crabgrass-specific blast fungus</name>
    <name type="synonym">Magnaporthe grisea</name>
    <dbReference type="NCBI Taxonomy" id="148305"/>
    <lineage>
        <taxon>Eukaryota</taxon>
        <taxon>Fungi</taxon>
        <taxon>Dikarya</taxon>
        <taxon>Ascomycota</taxon>
        <taxon>Pezizomycotina</taxon>
        <taxon>Sordariomycetes</taxon>
        <taxon>Sordariomycetidae</taxon>
        <taxon>Magnaporthales</taxon>
        <taxon>Pyriculariaceae</taxon>
        <taxon>Pyricularia</taxon>
    </lineage>
</organism>
<sequence>MGVNGLWQVLQPCARPTKLETLNRKRLAVDASIWIYQFLKAVRDKEGNALRNSHVIGFFRRICKLLWFGIKPVFVFDGGAPVLKRATLQGRKRRREGRREDAVRTANKLLAVQMQRLAEVEAADRRTQRSRAPDAAASAAGDAEDGVAEGEVIPDAENIVYADEQLLDKTERQKSRKFFKQDAYHLPALEKSMHEMGKPNDPRVMSIEELEIYAQQFHKGEDINLYDFSKIDFDGDFFKSLPSADRYNILNAARLRSRLRMGLSKEQLMTMFPNRRDFSRFQVERVQERNRLTQRLMVEIGMSESTDLTVSGRINSERGREYILVKNDGAEGGWALGVVTREKDKGEAHNPIDVDAPSRRNLQQDGQDDEWEDSDEFEDVPIEGLNRLPKANKPKVEGLLTAEGIEEDSMFVDQAQAIDSLFEDPDQDEDLAADEQEDINRAIAMSLKNQHGSLDHNEEDIDTDGKKNATAPEWEQKAAEKSKPIYGGSGRTIAHLVNNRASRMVPKARVTAVPESQTKADLDTDSDSDDDLMAIMAKARKNKQKQQKAPKPAGTSATLSSKNPFGGPLPFEKLDWRTSVFEPKPADVKTQGGFPSADPQPAALPKSSPTADRLEALADEDDEAEGGFERPAPEVEGPRPLPPWMLDTQTDIRDSVKNQAAAQADMNAEDRQLVMEERQRYQKELAHQYVEIESSDDSGDDDIEIIEAPPKAVEPLQKEPSPVNSPELTISNQPDIQAPASVSEEQQSINEATPATTALPAQPEKSLEKEAESPPSSPEPEFEDVEIIAPEPTVLPEPANAGGPTNEAPALDASVFEPQENADVDVQQIAQASVDDAFNAIQEFDDFSDSEDEELLAQLAGEAEAHAEFASTLQNHGGKPTGNAQSAEDYEKELKQLRAQQKKDRRDADEVSQVMVTECQQLLRLFGIPYITAPMEAEAQCAELVRLGLVDGIVTDDSDTFLFGGTRVYKNMFNGNKFVECYLASDLEKELSLSQENLISLAQLLGSDYTDGLPGVGPVTAVEILSEFPGPDGLTRFAEWWRQVQSSLNVSTDGWSSFLRKFRKSQATRLFLPPGFPSPAVPEAYLKPEVDSDPEPFQWGAPDLSGLRDFLMATIGWSQERTDEVLVPVIRDVNRRELEGTQSNITRFFSGGVGVGARQQQENEGQQQGEAFAPRRTARGGSKRMANAVSRLRAQASGTSAPTSGGDGDTGETPASGRATGTRKRKARADVIVEEDEDGHEDAEGDSGEGTQEAHSSTRGGRRKRGRAAQRKG</sequence>
<evidence type="ECO:0000313" key="18">
    <source>
        <dbReference type="RefSeq" id="XP_030976600.1"/>
    </source>
</evidence>
<evidence type="ECO:0000256" key="13">
    <source>
        <dbReference type="ARBA" id="ARBA00053135"/>
    </source>
</evidence>
<dbReference type="CDD" id="cd09904">
    <property type="entry name" value="H3TH_XPG"/>
    <property type="match status" value="1"/>
</dbReference>
<dbReference type="SMART" id="SM00485">
    <property type="entry name" value="XPGN"/>
    <property type="match status" value="1"/>
</dbReference>
<reference evidence="17 18" key="1">
    <citation type="journal article" date="2019" name="Mol. Biol. Evol.">
        <title>Blast fungal genomes show frequent chromosomal changes, gene gains and losses, and effector gene turnover.</title>
        <authorList>
            <person name="Gomez Luciano L.B."/>
            <person name="Jason Tsai I."/>
            <person name="Chuma I."/>
            <person name="Tosa Y."/>
            <person name="Chen Y.H."/>
            <person name="Li J.Y."/>
            <person name="Li M.Y."/>
            <person name="Jade Lu M.Y."/>
            <person name="Nakayashiki H."/>
            <person name="Li W.H."/>
        </authorList>
    </citation>
    <scope>NUCLEOTIDE SEQUENCE [LARGE SCALE GENOMIC DNA]</scope>
    <source>
        <strain evidence="17 18">NI907</strain>
    </source>
</reference>
<dbReference type="GO" id="GO:0006289">
    <property type="term" value="P:nucleotide-excision repair"/>
    <property type="evidence" value="ECO:0007669"/>
    <property type="project" value="InterPro"/>
</dbReference>
<dbReference type="Gene3D" id="3.40.50.1010">
    <property type="entry name" value="5'-nuclease"/>
    <property type="match status" value="2"/>
</dbReference>
<evidence type="ECO:0000256" key="14">
    <source>
        <dbReference type="SAM" id="MobiDB-lite"/>
    </source>
</evidence>
<dbReference type="InterPro" id="IPR008918">
    <property type="entry name" value="HhH2"/>
</dbReference>
<dbReference type="GeneID" id="41966589"/>
<keyword evidence="6" id="KW-0255">Endonuclease</keyword>
<feature type="compositionally biased region" description="Basic and acidic residues" evidence="14">
    <location>
        <begin position="345"/>
        <end position="358"/>
    </location>
</feature>
<comment type="subcellular location">
    <subcellularLocation>
        <location evidence="2">Nucleus</location>
    </subcellularLocation>
</comment>
<dbReference type="GO" id="GO:0003697">
    <property type="term" value="F:single-stranded DNA binding"/>
    <property type="evidence" value="ECO:0007669"/>
    <property type="project" value="InterPro"/>
</dbReference>
<dbReference type="FunFam" id="3.40.50.1010:FF:000025">
    <property type="entry name" value="DNA repair protein RAD2"/>
    <property type="match status" value="1"/>
</dbReference>
<reference evidence="18" key="3">
    <citation type="submission" date="2025-08" db="UniProtKB">
        <authorList>
            <consortium name="RefSeq"/>
        </authorList>
    </citation>
    <scope>IDENTIFICATION</scope>
    <source>
        <strain evidence="18">NI907</strain>
    </source>
</reference>
<evidence type="ECO:0000256" key="10">
    <source>
        <dbReference type="ARBA" id="ARBA00023204"/>
    </source>
</evidence>
<keyword evidence="10" id="KW-0234">DNA repair</keyword>
<feature type="compositionally biased region" description="Acidic residues" evidence="14">
    <location>
        <begin position="366"/>
        <end position="375"/>
    </location>
</feature>
<feature type="domain" description="XPG N-terminal" evidence="16">
    <location>
        <begin position="1"/>
        <end position="98"/>
    </location>
</feature>
<dbReference type="InterPro" id="IPR001044">
    <property type="entry name" value="XPG/Rad2_eukaryotes"/>
</dbReference>
<feature type="region of interest" description="Disordered" evidence="14">
    <location>
        <begin position="505"/>
        <end position="670"/>
    </location>
</feature>
<keyword evidence="7" id="KW-0227">DNA damage</keyword>
<evidence type="ECO:0000259" key="15">
    <source>
        <dbReference type="SMART" id="SM00484"/>
    </source>
</evidence>
<dbReference type="SUPFAM" id="SSF88723">
    <property type="entry name" value="PIN domain-like"/>
    <property type="match status" value="1"/>
</dbReference>
<evidence type="ECO:0000313" key="17">
    <source>
        <dbReference type="Proteomes" id="UP000515153"/>
    </source>
</evidence>